<evidence type="ECO:0000313" key="3">
    <source>
        <dbReference type="EMBL" id="ANE02939.1"/>
    </source>
</evidence>
<dbReference type="SUPFAM" id="SSF56176">
    <property type="entry name" value="FAD-binding/transporter-associated domain-like"/>
    <property type="match status" value="1"/>
</dbReference>
<organism evidence="3 4">
    <name type="scientific">Corynebacterium crudilactis</name>
    <dbReference type="NCBI Taxonomy" id="1652495"/>
    <lineage>
        <taxon>Bacteria</taxon>
        <taxon>Bacillati</taxon>
        <taxon>Actinomycetota</taxon>
        <taxon>Actinomycetes</taxon>
        <taxon>Mycobacteriales</taxon>
        <taxon>Corynebacteriaceae</taxon>
        <taxon>Corynebacterium</taxon>
    </lineage>
</organism>
<dbReference type="GO" id="GO:0003885">
    <property type="term" value="F:D-arabinono-1,4-lactone oxidase activity"/>
    <property type="evidence" value="ECO:0007669"/>
    <property type="project" value="InterPro"/>
</dbReference>
<accession>A0A172QQH8</accession>
<dbReference type="InterPro" id="IPR007173">
    <property type="entry name" value="ALO_C"/>
</dbReference>
<feature type="domain" description="FAD-binding PCMH-type" evidence="2">
    <location>
        <begin position="33"/>
        <end position="218"/>
    </location>
</feature>
<dbReference type="GO" id="GO:0016020">
    <property type="term" value="C:membrane"/>
    <property type="evidence" value="ECO:0007669"/>
    <property type="project" value="InterPro"/>
</dbReference>
<reference evidence="3 4" key="1">
    <citation type="submission" date="2016-05" db="EMBL/GenBank/DDBJ databases">
        <title>Complete genome sequence of Corynebacterium crudilactis, a new Corynebacterium species isolated from raw cow's milk.</title>
        <authorList>
            <person name="Christian R."/>
            <person name="Zimmermann J."/>
            <person name="Lipski A."/>
            <person name="Kalinowski J."/>
        </authorList>
    </citation>
    <scope>NUCLEOTIDE SEQUENCE [LARGE SCALE GENOMIC DNA]</scope>
    <source>
        <strain evidence="3 4">JZ16</strain>
    </source>
</reference>
<evidence type="ECO:0000313" key="4">
    <source>
        <dbReference type="Proteomes" id="UP000076929"/>
    </source>
</evidence>
<dbReference type="InterPro" id="IPR016166">
    <property type="entry name" value="FAD-bd_PCMH"/>
</dbReference>
<dbReference type="AlphaFoldDB" id="A0A172QQH8"/>
<evidence type="ECO:0000259" key="2">
    <source>
        <dbReference type="PROSITE" id="PS51387"/>
    </source>
</evidence>
<dbReference type="InterPro" id="IPR016169">
    <property type="entry name" value="FAD-bd_PCMH_sub2"/>
</dbReference>
<protein>
    <submittedName>
        <fullName evidence="3">Decaprenylphosphoryl-beta-D-ribose oxidase</fullName>
    </submittedName>
</protein>
<dbReference type="InterPro" id="IPR036318">
    <property type="entry name" value="FAD-bd_PCMH-like_sf"/>
</dbReference>
<dbReference type="STRING" id="1652495.ccrud_01015"/>
<keyword evidence="4" id="KW-1185">Reference proteome</keyword>
<dbReference type="KEGG" id="ccjz:ccrud_01015"/>
<dbReference type="InterPro" id="IPR006094">
    <property type="entry name" value="Oxid_FAD_bind_N"/>
</dbReference>
<dbReference type="Pfam" id="PF04030">
    <property type="entry name" value="ALO"/>
    <property type="match status" value="1"/>
</dbReference>
<dbReference type="RefSeq" id="WP_066563628.1">
    <property type="nucleotide sequence ID" value="NZ_CP015622.1"/>
</dbReference>
<dbReference type="Pfam" id="PF01565">
    <property type="entry name" value="FAD_binding_4"/>
    <property type="match status" value="1"/>
</dbReference>
<dbReference type="Gene3D" id="3.30.465.10">
    <property type="match status" value="1"/>
</dbReference>
<dbReference type="EMBL" id="CP015622">
    <property type="protein sequence ID" value="ANE02939.1"/>
    <property type="molecule type" value="Genomic_DNA"/>
</dbReference>
<dbReference type="PANTHER" id="PTHR43762:SF1">
    <property type="entry name" value="D-ARABINONO-1,4-LACTONE OXIDASE"/>
    <property type="match status" value="1"/>
</dbReference>
<dbReference type="Proteomes" id="UP000076929">
    <property type="component" value="Chromosome"/>
</dbReference>
<gene>
    <name evidence="3" type="ORF">ccrud_01015</name>
</gene>
<proteinExistence type="predicted"/>
<dbReference type="InterPro" id="IPR010031">
    <property type="entry name" value="FAD_lactone_oxidase-like"/>
</dbReference>
<dbReference type="PANTHER" id="PTHR43762">
    <property type="entry name" value="L-GULONOLACTONE OXIDASE"/>
    <property type="match status" value="1"/>
</dbReference>
<dbReference type="GO" id="GO:0071949">
    <property type="term" value="F:FAD binding"/>
    <property type="evidence" value="ECO:0007669"/>
    <property type="project" value="InterPro"/>
</dbReference>
<dbReference type="OrthoDB" id="143770at2"/>
<dbReference type="PROSITE" id="PS51387">
    <property type="entry name" value="FAD_PCMH"/>
    <property type="match status" value="1"/>
</dbReference>
<evidence type="ECO:0000256" key="1">
    <source>
        <dbReference type="ARBA" id="ARBA00023002"/>
    </source>
</evidence>
<name>A0A172QQH8_9CORY</name>
<sequence>MNSSHGTSSSGASAGAHGALPLEAQKLNGWGRTAPTTAEVLSTPDLDIIVDAVRQVAEKNDSKPDYLKRGVIARGMGRSYGDPAQNAGGLVIDMQPLNKIHSIDPDSAIVDVDGGVTLDQLMKAALPYGLWVPVLPGTRQVTIGGAIGPDIHGKNHHSAGSFGDHVVSMELLVADGRILHLEPEGTAEDPQGDLFWATVGGMGLTGIIVRARIRMTKTETAYFISDTDRTNNLDETVEFHSDGSEHNYTYSSAWFDVISPEPKLGRSTISRGSLATLAQLEELAPKLAKDPLKFNAPQLLTVPDIFPSFTINKYSLMAIGEAYYAMGAPAKNKVKNLTQFYQPLDLIGEWNRGYGSKGFLQYQFVVPMDAVEPFKDIIRDMQKSGHYSALNVFKLFGSGNRAPLSYPMPGWNVCVDFPIRPGLGAFLDDLDKRVMEFGGRLYLAKESRTSAENFHTMYPGLDGWLKTRNEIDPTGVFASDMSRRLELS</sequence>
<keyword evidence="1" id="KW-0560">Oxidoreductase</keyword>